<dbReference type="Gene3D" id="3.40.1590.10">
    <property type="entry name" value="NMB0488-like"/>
    <property type="match status" value="1"/>
</dbReference>
<dbReference type="Proteomes" id="UP000019193">
    <property type="component" value="Unassembled WGS sequence"/>
</dbReference>
<proteinExistence type="predicted"/>
<evidence type="ECO:0000313" key="2">
    <source>
        <dbReference type="Proteomes" id="UP000019193"/>
    </source>
</evidence>
<dbReference type="EMBL" id="CBSD020000036">
    <property type="protein sequence ID" value="CDG74882.1"/>
    <property type="molecule type" value="Genomic_DNA"/>
</dbReference>
<dbReference type="InterPro" id="IPR037891">
    <property type="entry name" value="Cdil-like_sf"/>
</dbReference>
<organism evidence="1 2">
    <name type="scientific">Acinetobacter nosocomialis 28F</name>
    <dbReference type="NCBI Taxonomy" id="1147131"/>
    <lineage>
        <taxon>Bacteria</taxon>
        <taxon>Pseudomonadati</taxon>
        <taxon>Pseudomonadota</taxon>
        <taxon>Gammaproteobacteria</taxon>
        <taxon>Moraxellales</taxon>
        <taxon>Moraxellaceae</taxon>
        <taxon>Acinetobacter</taxon>
        <taxon>Acinetobacter calcoaceticus/baumannii complex</taxon>
    </lineage>
</organism>
<accession>A0AA36NY25</accession>
<reference evidence="1 2" key="1">
    <citation type="submission" date="2013-06" db="EMBL/GenBank/DDBJ databases">
        <title>Comparative analysis of genomes of multi-drug Acinetobacter sp. from Colombian Hospitals.</title>
        <authorList>
            <person name="Barreto-Hernandez E."/>
            <person name="Gonzalez E.B."/>
            <person name="Cepeda L.A."/>
            <person name="Valenzuela E.M."/>
            <person name="Falquet L."/>
            <person name="Reguero M.T."/>
            <person name="Mantilla R."/>
        </authorList>
    </citation>
    <scope>NUCLEOTIDE SEQUENCE [LARGE SCALE GENOMIC DNA]</scope>
    <source>
        <strain evidence="1 2">28F</strain>
    </source>
</reference>
<gene>
    <name evidence="1" type="ORF">ANICBIBUN_14527</name>
</gene>
<dbReference type="RefSeq" id="WP_004886299.1">
    <property type="nucleotide sequence ID" value="NZ_CBSD020000036.1"/>
</dbReference>
<keyword evidence="2" id="KW-1185">Reference proteome</keyword>
<dbReference type="CDD" id="cd13445">
    <property type="entry name" value="CDI_inhibitor_EC869_like"/>
    <property type="match status" value="1"/>
</dbReference>
<dbReference type="AlphaFoldDB" id="A0AA36NY25"/>
<protein>
    <recommendedName>
        <fullName evidence="3">DUF1436 family protein</fullName>
    </recommendedName>
</protein>
<name>A0AA36NY25_ACINO</name>
<evidence type="ECO:0008006" key="3">
    <source>
        <dbReference type="Google" id="ProtNLM"/>
    </source>
</evidence>
<sequence>MKRAAIYFNDKYIEIISWNYGGMSVFNLDFIPLVLKFDIDNSTLGKSIKIALDAGKKIPPESVKDFLFSPELDIFMKERTKKLIAEFGYKSKKTLFKNMRKVGVEFNENYTISPSHQDGLDYSFSGLSKADEIILPCNATDEELGQAVRLAYEKCTSIY</sequence>
<comment type="caution">
    <text evidence="1">The sequence shown here is derived from an EMBL/GenBank/DDBJ whole genome shotgun (WGS) entry which is preliminary data.</text>
</comment>
<evidence type="ECO:0000313" key="1">
    <source>
        <dbReference type="EMBL" id="CDG74882.1"/>
    </source>
</evidence>
<dbReference type="SUPFAM" id="SSF160207">
    <property type="entry name" value="NMB0488-like"/>
    <property type="match status" value="1"/>
</dbReference>
<dbReference type="Pfam" id="PF07262">
    <property type="entry name" value="CdiI"/>
    <property type="match status" value="1"/>
</dbReference>
<dbReference type="GeneID" id="92797033"/>
<dbReference type="InterPro" id="IPR009888">
    <property type="entry name" value="CdiI_Proteobact"/>
</dbReference>